<evidence type="ECO:0000313" key="10">
    <source>
        <dbReference type="Proteomes" id="UP000054262"/>
    </source>
</evidence>
<feature type="transmembrane region" description="Helical" evidence="8">
    <location>
        <begin position="115"/>
        <end position="140"/>
    </location>
</feature>
<name>A0P5X8_9PROT</name>
<evidence type="ECO:0000256" key="5">
    <source>
        <dbReference type="ARBA" id="ARBA00022989"/>
    </source>
</evidence>
<dbReference type="CDD" id="cd11474">
    <property type="entry name" value="SLC5sbd_CHT"/>
    <property type="match status" value="1"/>
</dbReference>
<feature type="transmembrane region" description="Helical" evidence="8">
    <location>
        <begin position="41"/>
        <end position="64"/>
    </location>
</feature>
<accession>A0P5X8</accession>
<evidence type="ECO:0000313" key="9">
    <source>
        <dbReference type="EMBL" id="EAV46938.1"/>
    </source>
</evidence>
<evidence type="ECO:0000256" key="3">
    <source>
        <dbReference type="ARBA" id="ARBA00022448"/>
    </source>
</evidence>
<proteinExistence type="inferred from homology"/>
<feature type="transmembrane region" description="Helical" evidence="8">
    <location>
        <begin position="443"/>
        <end position="464"/>
    </location>
</feature>
<dbReference type="GO" id="GO:0005886">
    <property type="term" value="C:plasma membrane"/>
    <property type="evidence" value="ECO:0007669"/>
    <property type="project" value="TreeGrafter"/>
</dbReference>
<dbReference type="OrthoDB" id="9789704at2"/>
<comment type="caution">
    <text evidence="9">The sequence shown here is derived from an EMBL/GenBank/DDBJ whole genome shotgun (WGS) entry which is preliminary data.</text>
</comment>
<feature type="transmembrane region" description="Helical" evidence="8">
    <location>
        <begin position="261"/>
        <end position="284"/>
    </location>
</feature>
<keyword evidence="4 8" id="KW-0812">Transmembrane</keyword>
<dbReference type="Pfam" id="PF00474">
    <property type="entry name" value="SSF"/>
    <property type="match status" value="1"/>
</dbReference>
<feature type="transmembrane region" description="Helical" evidence="8">
    <location>
        <begin position="76"/>
        <end position="94"/>
    </location>
</feature>
<organism evidence="9 10">
    <name type="scientific">Methylophilales bacterium HTCC2181</name>
    <dbReference type="NCBI Taxonomy" id="383631"/>
    <lineage>
        <taxon>Bacteria</taxon>
        <taxon>Pseudomonadati</taxon>
        <taxon>Pseudomonadota</taxon>
        <taxon>Betaproteobacteria</taxon>
        <taxon>Nitrosomonadales</taxon>
        <taxon>OM43 clade</taxon>
    </lineage>
</organism>
<feature type="transmembrane region" description="Helical" evidence="8">
    <location>
        <begin position="6"/>
        <end position="21"/>
    </location>
</feature>
<gene>
    <name evidence="9" type="ORF">MB2181_02655</name>
</gene>
<dbReference type="InterPro" id="IPR001734">
    <property type="entry name" value="Na/solute_symporter"/>
</dbReference>
<feature type="transmembrane region" description="Helical" evidence="8">
    <location>
        <begin position="152"/>
        <end position="175"/>
    </location>
</feature>
<evidence type="ECO:0000256" key="1">
    <source>
        <dbReference type="ARBA" id="ARBA00004141"/>
    </source>
</evidence>
<keyword evidence="5 8" id="KW-1133">Transmembrane helix</keyword>
<feature type="transmembrane region" description="Helical" evidence="8">
    <location>
        <begin position="392"/>
        <end position="411"/>
    </location>
</feature>
<dbReference type="Gene3D" id="1.20.1730.10">
    <property type="entry name" value="Sodium/glucose cotransporter"/>
    <property type="match status" value="1"/>
</dbReference>
<feature type="transmembrane region" description="Helical" evidence="8">
    <location>
        <begin position="418"/>
        <end position="437"/>
    </location>
</feature>
<comment type="subcellular location">
    <subcellularLocation>
        <location evidence="1">Membrane</location>
        <topology evidence="1">Multi-pass membrane protein</topology>
    </subcellularLocation>
</comment>
<keyword evidence="3" id="KW-0813">Transport</keyword>
<evidence type="ECO:0000256" key="7">
    <source>
        <dbReference type="RuleBase" id="RU362091"/>
    </source>
</evidence>
<feature type="transmembrane region" description="Helical" evidence="8">
    <location>
        <begin position="314"/>
        <end position="341"/>
    </location>
</feature>
<dbReference type="PANTHER" id="PTHR48086">
    <property type="entry name" value="SODIUM/PROLINE SYMPORTER-RELATED"/>
    <property type="match status" value="1"/>
</dbReference>
<feature type="transmembrane region" description="Helical" evidence="8">
    <location>
        <begin position="362"/>
        <end position="380"/>
    </location>
</feature>
<dbReference type="AlphaFoldDB" id="A0P5X8"/>
<dbReference type="InterPro" id="IPR038377">
    <property type="entry name" value="Na/Glc_symporter_sf"/>
</dbReference>
<comment type="similarity">
    <text evidence="2 7">Belongs to the sodium:solute symporter (SSF) (TC 2.A.21) family.</text>
</comment>
<keyword evidence="6 8" id="KW-0472">Membrane</keyword>
<dbReference type="InterPro" id="IPR050277">
    <property type="entry name" value="Sodium:Solute_Symporter"/>
</dbReference>
<evidence type="ECO:0000256" key="4">
    <source>
        <dbReference type="ARBA" id="ARBA00022692"/>
    </source>
</evidence>
<dbReference type="PROSITE" id="PS50283">
    <property type="entry name" value="NA_SOLUT_SYMP_3"/>
    <property type="match status" value="1"/>
</dbReference>
<keyword evidence="10" id="KW-1185">Reference proteome</keyword>
<evidence type="ECO:0000256" key="6">
    <source>
        <dbReference type="ARBA" id="ARBA00023136"/>
    </source>
</evidence>
<dbReference type="Proteomes" id="UP000054262">
    <property type="component" value="Unassembled WGS sequence"/>
</dbReference>
<reference evidence="9 10" key="1">
    <citation type="submission" date="2006-11" db="EMBL/GenBank/DDBJ databases">
        <authorList>
            <person name="Giovannoni S."/>
            <person name="Vergin K."/>
            <person name="Ferriera S."/>
            <person name="Johnson J."/>
            <person name="Kravitz S."/>
            <person name="Beeson K."/>
            <person name="Sutton G."/>
            <person name="Rogers Y.-H."/>
            <person name="Friedman R."/>
            <person name="Frazier M."/>
            <person name="Venter J.C."/>
        </authorList>
    </citation>
    <scope>NUCLEOTIDE SEQUENCE [LARGE SCALE GENOMIC DNA]</scope>
    <source>
        <strain evidence="9 10">HTCC2181</strain>
    </source>
</reference>
<evidence type="ECO:0000256" key="8">
    <source>
        <dbReference type="SAM" id="Phobius"/>
    </source>
</evidence>
<evidence type="ECO:0000256" key="2">
    <source>
        <dbReference type="ARBA" id="ARBA00006434"/>
    </source>
</evidence>
<protein>
    <submittedName>
        <fullName evidence="9">Na+/solute symporter</fullName>
    </submittedName>
</protein>
<feature type="transmembrane region" description="Helical" evidence="8">
    <location>
        <begin position="182"/>
        <end position="203"/>
    </location>
</feature>
<feature type="transmembrane region" description="Helical" evidence="8">
    <location>
        <begin position="223"/>
        <end position="241"/>
    </location>
</feature>
<dbReference type="GO" id="GO:0022857">
    <property type="term" value="F:transmembrane transporter activity"/>
    <property type="evidence" value="ECO:0007669"/>
    <property type="project" value="InterPro"/>
</dbReference>
<sequence>MLPFLVTAYIVFTIGIGIYASRKVKTSNDFAVAGRSLSLPVVVATVFATWFGAEAVFGVSSTFIDEGLTGVVADPFGASLCLVIAGVIFSKYLYKFKFSTLGTFYRNRYNRSVEIIITIIIILSYLGWVAAQISAIGLVLEVVTNGSISKSMGMVLGSIAVLSYTTLGGMMSVAIIDLVQMVVIIIGLIITVYFVVELSGGVAPVLNSASINGKLKFFPGDNLWLWLSFIASFITMMLGSITQQDVYQRITSARTEKIALWGSLIGALLYFFFAFLPMFISYAATIINPEFSANIGTDSSEIILPSFVMQYTPMFAQVIFFGAVISAIMSTSAATLLAPSVMFTENILAEYFPNLSDQGKLLLMRLSLTVFTLAVLFYAFNSELTIFGMVESAYQVTLVGAFTPLIFGIFWTKANDYGAILAIIFGIISWLYIKLLYGDEFIIPSQLVGFSFSILGMLLGSYLFKQNLSKKLII</sequence>
<dbReference type="EMBL" id="AAUX01000001">
    <property type="protein sequence ID" value="EAV46938.1"/>
    <property type="molecule type" value="Genomic_DNA"/>
</dbReference>
<dbReference type="PANTHER" id="PTHR48086:SF7">
    <property type="entry name" value="SODIUM-SOLUTE SYMPORTER-RELATED"/>
    <property type="match status" value="1"/>
</dbReference>